<dbReference type="EnsemblMetazoa" id="SMAR010604-RA">
    <property type="protein sequence ID" value="SMAR010604-PA"/>
    <property type="gene ID" value="SMAR010604"/>
</dbReference>
<keyword evidence="5" id="KW-1185">Reference proteome</keyword>
<feature type="compositionally biased region" description="Basic and acidic residues" evidence="1">
    <location>
        <begin position="657"/>
        <end position="666"/>
    </location>
</feature>
<proteinExistence type="predicted"/>
<dbReference type="eggNOG" id="KOG3528">
    <property type="taxonomic scope" value="Eukaryota"/>
</dbReference>
<evidence type="ECO:0000259" key="2">
    <source>
        <dbReference type="PROSITE" id="PS50003"/>
    </source>
</evidence>
<evidence type="ECO:0008006" key="6">
    <source>
        <dbReference type="Google" id="ProtNLM"/>
    </source>
</evidence>
<dbReference type="EMBL" id="JH431984">
    <property type="status" value="NOT_ANNOTATED_CDS"/>
    <property type="molecule type" value="Genomic_DNA"/>
</dbReference>
<evidence type="ECO:0000259" key="3">
    <source>
        <dbReference type="PROSITE" id="PS50106"/>
    </source>
</evidence>
<evidence type="ECO:0000256" key="1">
    <source>
        <dbReference type="SAM" id="MobiDB-lite"/>
    </source>
</evidence>
<feature type="domain" description="PDZ" evidence="3">
    <location>
        <begin position="1536"/>
        <end position="1613"/>
    </location>
</feature>
<feature type="compositionally biased region" description="Basic and acidic residues" evidence="1">
    <location>
        <begin position="1086"/>
        <end position="1118"/>
    </location>
</feature>
<feature type="compositionally biased region" description="Basic and acidic residues" evidence="1">
    <location>
        <begin position="988"/>
        <end position="1008"/>
    </location>
</feature>
<feature type="compositionally biased region" description="Polar residues" evidence="1">
    <location>
        <begin position="620"/>
        <end position="656"/>
    </location>
</feature>
<reference evidence="5" key="1">
    <citation type="submission" date="2011-05" db="EMBL/GenBank/DDBJ databases">
        <authorList>
            <person name="Richards S.R."/>
            <person name="Qu J."/>
            <person name="Jiang H."/>
            <person name="Jhangiani S.N."/>
            <person name="Agravi P."/>
            <person name="Goodspeed R."/>
            <person name="Gross S."/>
            <person name="Mandapat C."/>
            <person name="Jackson L."/>
            <person name="Mathew T."/>
            <person name="Pu L."/>
            <person name="Thornton R."/>
            <person name="Saada N."/>
            <person name="Wilczek-Boney K.B."/>
            <person name="Lee S."/>
            <person name="Kovar C."/>
            <person name="Wu Y."/>
            <person name="Scherer S.E."/>
            <person name="Worley K.C."/>
            <person name="Muzny D.M."/>
            <person name="Gibbs R."/>
        </authorList>
    </citation>
    <scope>NUCLEOTIDE SEQUENCE</scope>
    <source>
        <strain evidence="5">Brora</strain>
    </source>
</reference>
<feature type="region of interest" description="Disordered" evidence="1">
    <location>
        <begin position="1196"/>
        <end position="1248"/>
    </location>
</feature>
<dbReference type="STRING" id="126957.T1JA48"/>
<feature type="region of interest" description="Disordered" evidence="1">
    <location>
        <begin position="581"/>
        <end position="686"/>
    </location>
</feature>
<dbReference type="PANTHER" id="PTHR47644:SF1">
    <property type="entry name" value="PDZ DOMAIN-CONTAINING PROTEIN"/>
    <property type="match status" value="1"/>
</dbReference>
<dbReference type="SUPFAM" id="SSF50156">
    <property type="entry name" value="PDZ domain-like"/>
    <property type="match status" value="1"/>
</dbReference>
<accession>T1JA48</accession>
<name>T1JA48_STRMM</name>
<feature type="domain" description="PH" evidence="2">
    <location>
        <begin position="1627"/>
        <end position="1846"/>
    </location>
</feature>
<dbReference type="InterPro" id="IPR036034">
    <property type="entry name" value="PDZ_sf"/>
</dbReference>
<sequence length="1852" mass="208776">MKAVNMSMVFMYLMKDWYQTLDDSSRGGSLANSRLTLGSRDTVLASKSSLNLVDASIQVDLTLDIVAYESDDEVMGRKKLRSNKKSTPLYSREDIREQYCITSKEVNAIESSHSRRFFGCIPNQDWKSCNRSLLLPSCVRKSKISSDENLAAEEGSPTVQQVKMTGTSMHDKDGPSGQQIEEMVRDEDYELLRKPRALCTLEKRYTYPESDLSVNRPFRGRPKSDILPVTQAGDIALPMDGTPYHRPTQLNLRSHESPSMCDDVVNAKPLALASIQTELNTVLLRRQQTKTPDMYYEERRQKHVSFDSASLARSQSVAGTSSFDDGHVTSMTCLPSGRRTTSPEKHKSQERLLDIGVRRGPHDVIDRRVASIRSLDVVTSVGHQSMIVAKHKPLKTQATQTEITFTGKVLLPAYLTLSPRAAGYALDGAELAVESPNKMKKLMNIPSDNDCEELKESDLKLRLYSLEGTALIDQKGILDKLRRRVCEGDQKEILVNFQPRPGEMRGQTVHKILAKMPSEGNVITRQQEARVRRQLQMREQMTETQLPDEKCLGKSDSEPTLMYHERMGKDLVQDMRGKSRVPLLQDEAVPRASLSKESVKRTDSEESNQSVKKRQLFSLRDNTSSGTPSGESQYYSLTDHSSLPVSPEQFSKNGKANNREEEDARSHKGKSKHRHSSRERVHAQSGVDGLFDECKWSGSDKSGASSLEMDRTVAYSSDTEFGSVKSDDSHTLVDVLDSDGQLTPSPMRRADKVKPPVEMGLCMSKIKTKDAMTSPESETSSGHFVEIESVDFDKMVDRSVVNNKSDLSRTDSNKSSTSEDYVTANEFSEADSLKKGHRRSSATILPPPEFSDEKSTIHTFDITHLSLPRRREKLMGVGGDLSEGLIFSMKEFSVIPEVLRESVSSVATSPSIESSTSGSYTVDSGMSEIEVFTHRSSINSVFDNNNHQIPILLKQDQMEKVEDDVKRQDTASSDALSEEDSSVRSRVAKFESLQKDQHTKPQEKHRVTLEIQLETDVVRKASTSEHKSRRHHHKGDKDEPLSESSIFQKKKTSRVVIEKPEIPPKPYIKDIKYTRRSLSPDSEFCLDDKKREREQKTPIDAEQDLKCGRKDGKKDKRTTNGGMEEQATVYKRGEDAPSTLVWPQKAETEQKSLEFPPPKQTSGLIKKPRAPDPEDVVRLEKTRSAELAIEESLRRTAERRAYSESPETQWRARAERSHSFSREMYHDSRSSVSPERNSDGRPRKHDRKALEFRRTISDTTELLRLEARRRLLTRTPEREIDFSEMAKVLCTHCGERLRQSVEAEHNEALAERYLSADIRRSHDHDLSPRTSVSSGGLSMRDLTSSRRSSRDHDLSPSAAELAELAAHARYLTSSGPSSLESLLRRSPGDTPVFFEGPMMPTGSQGSLRLSVQDIAMEEDQEDFGVYAESYHSSVWIYIGDNEELTVWSPQLTLPGELEMLSGCMIYKETNQLKSQEAGLTKSEPCLLQRTESIESTGSEREFKKRYQAVTHRMVHRKSSLEMYKRLSNRTFDSDKTVVVHRKSGEFGFRIHGSRPVVVSAIEPGTPAESSGLEVGDIIISVNGNRVVDASHSEVVKIAHAGTDTLQLDVARTCHVLAPIITDPGRQKPIYTGFLYRLGGIAPKKWHLRWFVLKQDNCLYYYKAKESRDPLGAIALVNYTVSRCGDAAKQFSFKITKFGSSTHFFAAETEEDMSCWAVLMDQAATCAAQNDLWMEMTTNNLSLAATALANPNCHGYLVKLGLRWKTWRRRYCILKDGCIYIYMDANALSALGIIHLHGYRVQTCLIAGKKYAFEAVPHDPKFRHFYFHAENETDKKSWLAALEYSIDRWIKVG</sequence>
<feature type="region of interest" description="Disordered" evidence="1">
    <location>
        <begin position="1321"/>
        <end position="1355"/>
    </location>
</feature>
<dbReference type="Proteomes" id="UP000014500">
    <property type="component" value="Unassembled WGS sequence"/>
</dbReference>
<organism evidence="4 5">
    <name type="scientific">Strigamia maritima</name>
    <name type="common">European centipede</name>
    <name type="synonym">Geophilus maritimus</name>
    <dbReference type="NCBI Taxonomy" id="126957"/>
    <lineage>
        <taxon>Eukaryota</taxon>
        <taxon>Metazoa</taxon>
        <taxon>Ecdysozoa</taxon>
        <taxon>Arthropoda</taxon>
        <taxon>Myriapoda</taxon>
        <taxon>Chilopoda</taxon>
        <taxon>Pleurostigmophora</taxon>
        <taxon>Geophilomorpha</taxon>
        <taxon>Linotaeniidae</taxon>
        <taxon>Strigamia</taxon>
    </lineage>
</organism>
<evidence type="ECO:0000313" key="5">
    <source>
        <dbReference type="Proteomes" id="UP000014500"/>
    </source>
</evidence>
<dbReference type="Pfam" id="PF00169">
    <property type="entry name" value="PH"/>
    <property type="match status" value="2"/>
</dbReference>
<dbReference type="Pfam" id="PF00595">
    <property type="entry name" value="PDZ"/>
    <property type="match status" value="1"/>
</dbReference>
<feature type="compositionally biased region" description="Basic and acidic residues" evidence="1">
    <location>
        <begin position="1016"/>
        <end position="1026"/>
    </location>
</feature>
<feature type="compositionally biased region" description="Low complexity" evidence="1">
    <location>
        <begin position="1337"/>
        <end position="1346"/>
    </location>
</feature>
<feature type="compositionally biased region" description="Basic and acidic residues" evidence="1">
    <location>
        <begin position="1169"/>
        <end position="1178"/>
    </location>
</feature>
<dbReference type="SMART" id="SM00228">
    <property type="entry name" value="PDZ"/>
    <property type="match status" value="1"/>
</dbReference>
<dbReference type="PROSITE" id="PS50003">
    <property type="entry name" value="PH_DOMAIN"/>
    <property type="match status" value="1"/>
</dbReference>
<dbReference type="InterPro" id="IPR011993">
    <property type="entry name" value="PH-like_dom_sf"/>
</dbReference>
<dbReference type="InterPro" id="IPR001849">
    <property type="entry name" value="PH_domain"/>
</dbReference>
<feature type="compositionally biased region" description="Basic and acidic residues" evidence="1">
    <location>
        <begin position="547"/>
        <end position="560"/>
    </location>
</feature>
<feature type="region of interest" description="Disordered" evidence="1">
    <location>
        <begin position="540"/>
        <end position="560"/>
    </location>
</feature>
<dbReference type="SUPFAM" id="SSF50729">
    <property type="entry name" value="PH domain-like"/>
    <property type="match status" value="2"/>
</dbReference>
<reference evidence="4" key="2">
    <citation type="submission" date="2015-02" db="UniProtKB">
        <authorList>
            <consortium name="EnsemblMetazoa"/>
        </authorList>
    </citation>
    <scope>IDENTIFICATION</scope>
</reference>
<dbReference type="SMART" id="SM00233">
    <property type="entry name" value="PH"/>
    <property type="match status" value="2"/>
</dbReference>
<feature type="compositionally biased region" description="Basic residues" evidence="1">
    <location>
        <begin position="667"/>
        <end position="677"/>
    </location>
</feature>
<feature type="compositionally biased region" description="Basic and acidic residues" evidence="1">
    <location>
        <begin position="1210"/>
        <end position="1229"/>
    </location>
</feature>
<evidence type="ECO:0000313" key="4">
    <source>
        <dbReference type="EnsemblMetazoa" id="SMAR010604-PA"/>
    </source>
</evidence>
<protein>
    <recommendedName>
        <fullName evidence="6">PH domain-containing protein</fullName>
    </recommendedName>
</protein>
<dbReference type="InterPro" id="IPR001478">
    <property type="entry name" value="PDZ"/>
</dbReference>
<dbReference type="PROSITE" id="PS50106">
    <property type="entry name" value="PDZ"/>
    <property type="match status" value="1"/>
</dbReference>
<dbReference type="HOGENOM" id="CLU_236865_0_0_1"/>
<feature type="region of interest" description="Disordered" evidence="1">
    <location>
        <begin position="960"/>
        <end position="1061"/>
    </location>
</feature>
<dbReference type="PANTHER" id="PTHR47644">
    <property type="entry name" value="AGAP008221-PA"/>
    <property type="match status" value="1"/>
</dbReference>
<feature type="region of interest" description="Disordered" evidence="1">
    <location>
        <begin position="1079"/>
        <end position="1178"/>
    </location>
</feature>
<feature type="compositionally biased region" description="Basic and acidic residues" evidence="1">
    <location>
        <begin position="960"/>
        <end position="969"/>
    </location>
</feature>
<dbReference type="Gene3D" id="2.30.29.30">
    <property type="entry name" value="Pleckstrin-homology domain (PH domain)/Phosphotyrosine-binding domain (PTB)"/>
    <property type="match status" value="2"/>
</dbReference>
<dbReference type="Gene3D" id="2.30.42.10">
    <property type="match status" value="1"/>
</dbReference>